<dbReference type="Proteomes" id="UP001215280">
    <property type="component" value="Unassembled WGS sequence"/>
</dbReference>
<accession>A0AAD7MYD7</accession>
<proteinExistence type="predicted"/>
<evidence type="ECO:0000313" key="2">
    <source>
        <dbReference type="Proteomes" id="UP001215280"/>
    </source>
</evidence>
<keyword evidence="2" id="KW-1185">Reference proteome</keyword>
<reference evidence="1" key="1">
    <citation type="submission" date="2023-03" db="EMBL/GenBank/DDBJ databases">
        <title>Massive genome expansion in bonnet fungi (Mycena s.s.) driven by repeated elements and novel gene families across ecological guilds.</title>
        <authorList>
            <consortium name="Lawrence Berkeley National Laboratory"/>
            <person name="Harder C.B."/>
            <person name="Miyauchi S."/>
            <person name="Viragh M."/>
            <person name="Kuo A."/>
            <person name="Thoen E."/>
            <person name="Andreopoulos B."/>
            <person name="Lu D."/>
            <person name="Skrede I."/>
            <person name="Drula E."/>
            <person name="Henrissat B."/>
            <person name="Morin E."/>
            <person name="Kohler A."/>
            <person name="Barry K."/>
            <person name="LaButti K."/>
            <person name="Morin E."/>
            <person name="Salamov A."/>
            <person name="Lipzen A."/>
            <person name="Mereny Z."/>
            <person name="Hegedus B."/>
            <person name="Baldrian P."/>
            <person name="Stursova M."/>
            <person name="Weitz H."/>
            <person name="Taylor A."/>
            <person name="Grigoriev I.V."/>
            <person name="Nagy L.G."/>
            <person name="Martin F."/>
            <person name="Kauserud H."/>
        </authorList>
    </citation>
    <scope>NUCLEOTIDE SEQUENCE</scope>
    <source>
        <strain evidence="1">CBHHK188m</strain>
    </source>
</reference>
<organism evidence="1 2">
    <name type="scientific">Mycena maculata</name>
    <dbReference type="NCBI Taxonomy" id="230809"/>
    <lineage>
        <taxon>Eukaryota</taxon>
        <taxon>Fungi</taxon>
        <taxon>Dikarya</taxon>
        <taxon>Basidiomycota</taxon>
        <taxon>Agaricomycotina</taxon>
        <taxon>Agaricomycetes</taxon>
        <taxon>Agaricomycetidae</taxon>
        <taxon>Agaricales</taxon>
        <taxon>Marasmiineae</taxon>
        <taxon>Mycenaceae</taxon>
        <taxon>Mycena</taxon>
    </lineage>
</organism>
<sequence>MNDLDGPKITDTFYKPLFQNCDPTANPPVVLDLTEAARALHLAVTKLREEPDIPFMCWVPFVHYGL</sequence>
<evidence type="ECO:0000313" key="1">
    <source>
        <dbReference type="EMBL" id="KAJ7737630.1"/>
    </source>
</evidence>
<gene>
    <name evidence="1" type="ORF">DFH07DRAFT_752971</name>
</gene>
<comment type="caution">
    <text evidence="1">The sequence shown here is derived from an EMBL/GenBank/DDBJ whole genome shotgun (WGS) entry which is preliminary data.</text>
</comment>
<protein>
    <submittedName>
        <fullName evidence="1">Uncharacterized protein</fullName>
    </submittedName>
</protein>
<name>A0AAD7MYD7_9AGAR</name>
<dbReference type="AlphaFoldDB" id="A0AAD7MYD7"/>
<dbReference type="EMBL" id="JARJLG010000142">
    <property type="protein sequence ID" value="KAJ7737630.1"/>
    <property type="molecule type" value="Genomic_DNA"/>
</dbReference>